<keyword evidence="6 10" id="KW-0418">Kinase</keyword>
<dbReference type="PROSITE" id="PS50109">
    <property type="entry name" value="HIS_KIN"/>
    <property type="match status" value="1"/>
</dbReference>
<feature type="transmembrane region" description="Helical" evidence="8">
    <location>
        <begin position="178"/>
        <end position="201"/>
    </location>
</feature>
<dbReference type="PANTHER" id="PTHR45453">
    <property type="entry name" value="PHOSPHATE REGULON SENSOR PROTEIN PHOR"/>
    <property type="match status" value="1"/>
</dbReference>
<dbReference type="RefSeq" id="WP_317634692.1">
    <property type="nucleotide sequence ID" value="NZ_AP026802.1"/>
</dbReference>
<dbReference type="Pfam" id="PF02518">
    <property type="entry name" value="HATPase_c"/>
    <property type="match status" value="1"/>
</dbReference>
<keyword evidence="8" id="KW-0472">Membrane</keyword>
<organism evidence="10 11">
    <name type="scientific">Xylocopilactobacillus apicola</name>
    <dbReference type="NCBI Taxonomy" id="2932184"/>
    <lineage>
        <taxon>Bacteria</taxon>
        <taxon>Bacillati</taxon>
        <taxon>Bacillota</taxon>
        <taxon>Bacilli</taxon>
        <taxon>Lactobacillales</taxon>
        <taxon>Lactobacillaceae</taxon>
        <taxon>Xylocopilactobacillus</taxon>
    </lineage>
</organism>
<evidence type="ECO:0000256" key="3">
    <source>
        <dbReference type="ARBA" id="ARBA00012438"/>
    </source>
</evidence>
<protein>
    <recommendedName>
        <fullName evidence="3">histidine kinase</fullName>
        <ecNumber evidence="3">2.7.13.3</ecNumber>
    </recommendedName>
</protein>
<feature type="transmembrane region" description="Helical" evidence="8">
    <location>
        <begin position="9"/>
        <end position="33"/>
    </location>
</feature>
<dbReference type="EC" id="2.7.13.3" evidence="3"/>
<dbReference type="FunFam" id="1.10.287.130:FF:000001">
    <property type="entry name" value="Two-component sensor histidine kinase"/>
    <property type="match status" value="1"/>
</dbReference>
<dbReference type="CDD" id="cd00082">
    <property type="entry name" value="HisKA"/>
    <property type="match status" value="1"/>
</dbReference>
<dbReference type="PRINTS" id="PR01780">
    <property type="entry name" value="LANTIREGPROT"/>
</dbReference>
<feature type="domain" description="Histidine kinase" evidence="9">
    <location>
        <begin position="217"/>
        <end position="432"/>
    </location>
</feature>
<dbReference type="SUPFAM" id="SSF47384">
    <property type="entry name" value="Homodimeric domain of signal transducing histidine kinase"/>
    <property type="match status" value="1"/>
</dbReference>
<keyword evidence="7" id="KW-0902">Two-component regulatory system</keyword>
<dbReference type="PANTHER" id="PTHR45453:SF1">
    <property type="entry name" value="PHOSPHATE REGULON SENSOR PROTEIN PHOR"/>
    <property type="match status" value="1"/>
</dbReference>
<proteinExistence type="predicted"/>
<reference evidence="10 11" key="1">
    <citation type="journal article" date="2023" name="Microbiol. Spectr.">
        <title>Symbiosis of Carpenter Bees with Uncharacterized Lactic Acid Bacteria Showing NAD Auxotrophy.</title>
        <authorList>
            <person name="Kawasaki S."/>
            <person name="Ozawa K."/>
            <person name="Mori T."/>
            <person name="Yamamoto A."/>
            <person name="Ito M."/>
            <person name="Ohkuma M."/>
            <person name="Sakamoto M."/>
            <person name="Matsutani M."/>
        </authorList>
    </citation>
    <scope>NUCLEOTIDE SEQUENCE [LARGE SCALE GENOMIC DNA]</scope>
    <source>
        <strain evidence="10 11">XA3</strain>
    </source>
</reference>
<dbReference type="Gene3D" id="3.30.565.10">
    <property type="entry name" value="Histidine kinase-like ATPase, C-terminal domain"/>
    <property type="match status" value="1"/>
</dbReference>
<evidence type="ECO:0000256" key="4">
    <source>
        <dbReference type="ARBA" id="ARBA00022553"/>
    </source>
</evidence>
<gene>
    <name evidence="10" type="ORF">XA3_13050</name>
</gene>
<evidence type="ECO:0000256" key="2">
    <source>
        <dbReference type="ARBA" id="ARBA00004370"/>
    </source>
</evidence>
<dbReference type="Pfam" id="PF00512">
    <property type="entry name" value="HisKA"/>
    <property type="match status" value="1"/>
</dbReference>
<dbReference type="AlphaFoldDB" id="A0AAU9DS84"/>
<evidence type="ECO:0000256" key="8">
    <source>
        <dbReference type="SAM" id="Phobius"/>
    </source>
</evidence>
<evidence type="ECO:0000256" key="1">
    <source>
        <dbReference type="ARBA" id="ARBA00000085"/>
    </source>
</evidence>
<sequence>MLKKFRKRILLLQFSLISVIFLGSLITVFISYYRDQNKEIAKSLNDLMQQSISIEGESINDLPDNIFVGEVTNATNIVDSNKFFSFKVKDRKISKLSDNQSDCKKVANKINNRNNKNGKIKFNGQVWQYQTSDAPKFTQKEQDGESSFDLSSDPTSSIVACLNITNPYQQIIKTGNTFIIVGIISLIGIFALSFYFTNLFLKPVQKTWESQQQFVSDASHELKTPIAIINSNVDVLMSEPQNTISSQQKWINNIYQGTRRMENLINQMLQLSRIENDEHRVCKSKINVSNLFINIIDEMGAITHQKKLKILKDVPSNIEIITNEDLLQQILQILCENAVEYTPVDGEIRIKLQTFKDQIIFEVKNSGTPLLEEEIPQLFERFYRSDKARNSKNNNFGMGLAIAKAQANELKGKLSAANGKDGFITFSLALGT</sequence>
<evidence type="ECO:0000313" key="11">
    <source>
        <dbReference type="Proteomes" id="UP001321861"/>
    </source>
</evidence>
<evidence type="ECO:0000313" key="10">
    <source>
        <dbReference type="EMBL" id="BDR58864.1"/>
    </source>
</evidence>
<dbReference type="Gene3D" id="1.10.287.130">
    <property type="match status" value="1"/>
</dbReference>
<evidence type="ECO:0000256" key="6">
    <source>
        <dbReference type="ARBA" id="ARBA00022777"/>
    </source>
</evidence>
<dbReference type="GO" id="GO:0000155">
    <property type="term" value="F:phosphorelay sensor kinase activity"/>
    <property type="evidence" value="ECO:0007669"/>
    <property type="project" value="InterPro"/>
</dbReference>
<evidence type="ECO:0000256" key="7">
    <source>
        <dbReference type="ARBA" id="ARBA00023012"/>
    </source>
</evidence>
<comment type="catalytic activity">
    <reaction evidence="1">
        <text>ATP + protein L-histidine = ADP + protein N-phospho-L-histidine.</text>
        <dbReference type="EC" id="2.7.13.3"/>
    </reaction>
</comment>
<dbReference type="EMBL" id="AP026802">
    <property type="protein sequence ID" value="BDR58864.1"/>
    <property type="molecule type" value="Genomic_DNA"/>
</dbReference>
<dbReference type="InterPro" id="IPR005467">
    <property type="entry name" value="His_kinase_dom"/>
</dbReference>
<dbReference type="InterPro" id="IPR050351">
    <property type="entry name" value="BphY/WalK/GraS-like"/>
</dbReference>
<evidence type="ECO:0000256" key="5">
    <source>
        <dbReference type="ARBA" id="ARBA00022679"/>
    </source>
</evidence>
<keyword evidence="8" id="KW-1133">Transmembrane helix</keyword>
<name>A0AAU9DS84_9LACO</name>
<keyword evidence="8" id="KW-0812">Transmembrane</keyword>
<evidence type="ECO:0000259" key="9">
    <source>
        <dbReference type="PROSITE" id="PS50109"/>
    </source>
</evidence>
<comment type="subcellular location">
    <subcellularLocation>
        <location evidence="2">Membrane</location>
    </subcellularLocation>
</comment>
<accession>A0AAU9DS84</accession>
<dbReference type="CDD" id="cd00075">
    <property type="entry name" value="HATPase"/>
    <property type="match status" value="1"/>
</dbReference>
<keyword evidence="4" id="KW-0597">Phosphoprotein</keyword>
<dbReference type="InterPro" id="IPR003594">
    <property type="entry name" value="HATPase_dom"/>
</dbReference>
<dbReference type="InterPro" id="IPR036097">
    <property type="entry name" value="HisK_dim/P_sf"/>
</dbReference>
<dbReference type="GO" id="GO:0004721">
    <property type="term" value="F:phosphoprotein phosphatase activity"/>
    <property type="evidence" value="ECO:0007669"/>
    <property type="project" value="TreeGrafter"/>
</dbReference>
<dbReference type="GO" id="GO:0016036">
    <property type="term" value="P:cellular response to phosphate starvation"/>
    <property type="evidence" value="ECO:0007669"/>
    <property type="project" value="TreeGrafter"/>
</dbReference>
<dbReference type="SMART" id="SM00388">
    <property type="entry name" value="HisKA"/>
    <property type="match status" value="1"/>
</dbReference>
<dbReference type="InterPro" id="IPR003661">
    <property type="entry name" value="HisK_dim/P_dom"/>
</dbReference>
<dbReference type="SUPFAM" id="SSF55874">
    <property type="entry name" value="ATPase domain of HSP90 chaperone/DNA topoisomerase II/histidine kinase"/>
    <property type="match status" value="1"/>
</dbReference>
<dbReference type="Proteomes" id="UP001321861">
    <property type="component" value="Chromosome"/>
</dbReference>
<dbReference type="KEGG" id="xap:XA3_13050"/>
<dbReference type="GO" id="GO:0005886">
    <property type="term" value="C:plasma membrane"/>
    <property type="evidence" value="ECO:0007669"/>
    <property type="project" value="TreeGrafter"/>
</dbReference>
<keyword evidence="11" id="KW-1185">Reference proteome</keyword>
<dbReference type="InterPro" id="IPR036890">
    <property type="entry name" value="HATPase_C_sf"/>
</dbReference>
<dbReference type="SMART" id="SM00387">
    <property type="entry name" value="HATPase_c"/>
    <property type="match status" value="1"/>
</dbReference>
<keyword evidence="5" id="KW-0808">Transferase</keyword>
<dbReference type="InterPro" id="IPR008358">
    <property type="entry name" value="Sig_transdc_His_kin/Pase_MprB"/>
</dbReference>